<dbReference type="AlphaFoldDB" id="A0A9D0ZJB9"/>
<dbReference type="CDD" id="cd00093">
    <property type="entry name" value="HTH_XRE"/>
    <property type="match status" value="1"/>
</dbReference>
<organism evidence="2 3">
    <name type="scientific">Candidatus Pullichristensenella stercorigallinarum</name>
    <dbReference type="NCBI Taxonomy" id="2840909"/>
    <lineage>
        <taxon>Bacteria</taxon>
        <taxon>Bacillati</taxon>
        <taxon>Bacillota</taxon>
        <taxon>Clostridia</taxon>
        <taxon>Candidatus Pullichristensenella</taxon>
    </lineage>
</organism>
<dbReference type="GO" id="GO:0003677">
    <property type="term" value="F:DNA binding"/>
    <property type="evidence" value="ECO:0007669"/>
    <property type="project" value="InterPro"/>
</dbReference>
<sequence length="71" mass="8248">MNNRELYGQVGELHRRCREERGITRHDLAAQMGVTPYWLSLVESAERPMTVEYLLRVCPVLGMDLRMLKAS</sequence>
<dbReference type="EMBL" id="DVFZ01000010">
    <property type="protein sequence ID" value="HIQ81612.1"/>
    <property type="molecule type" value="Genomic_DNA"/>
</dbReference>
<evidence type="ECO:0000313" key="3">
    <source>
        <dbReference type="Proteomes" id="UP000824260"/>
    </source>
</evidence>
<accession>A0A9D0ZJB9</accession>
<comment type="caution">
    <text evidence="2">The sequence shown here is derived from an EMBL/GenBank/DDBJ whole genome shotgun (WGS) entry which is preliminary data.</text>
</comment>
<dbReference type="PROSITE" id="PS50943">
    <property type="entry name" value="HTH_CROC1"/>
    <property type="match status" value="1"/>
</dbReference>
<dbReference type="Pfam" id="PF13560">
    <property type="entry name" value="HTH_31"/>
    <property type="match status" value="1"/>
</dbReference>
<feature type="domain" description="HTH cro/C1-type" evidence="1">
    <location>
        <begin position="15"/>
        <end position="68"/>
    </location>
</feature>
<evidence type="ECO:0000313" key="2">
    <source>
        <dbReference type="EMBL" id="HIQ81612.1"/>
    </source>
</evidence>
<evidence type="ECO:0000259" key="1">
    <source>
        <dbReference type="PROSITE" id="PS50943"/>
    </source>
</evidence>
<dbReference type="InterPro" id="IPR010982">
    <property type="entry name" value="Lambda_DNA-bd_dom_sf"/>
</dbReference>
<dbReference type="SMART" id="SM00530">
    <property type="entry name" value="HTH_XRE"/>
    <property type="match status" value="1"/>
</dbReference>
<reference evidence="2" key="1">
    <citation type="submission" date="2020-10" db="EMBL/GenBank/DDBJ databases">
        <authorList>
            <person name="Gilroy R."/>
        </authorList>
    </citation>
    <scope>NUCLEOTIDE SEQUENCE</scope>
    <source>
        <strain evidence="2">ChiSjej6B24-2974</strain>
    </source>
</reference>
<dbReference type="SUPFAM" id="SSF47413">
    <property type="entry name" value="lambda repressor-like DNA-binding domains"/>
    <property type="match status" value="1"/>
</dbReference>
<name>A0A9D0ZJB9_9FIRM</name>
<reference evidence="2" key="2">
    <citation type="journal article" date="2021" name="PeerJ">
        <title>Extensive microbial diversity within the chicken gut microbiome revealed by metagenomics and culture.</title>
        <authorList>
            <person name="Gilroy R."/>
            <person name="Ravi A."/>
            <person name="Getino M."/>
            <person name="Pursley I."/>
            <person name="Horton D.L."/>
            <person name="Alikhan N.F."/>
            <person name="Baker D."/>
            <person name="Gharbi K."/>
            <person name="Hall N."/>
            <person name="Watson M."/>
            <person name="Adriaenssens E.M."/>
            <person name="Foster-Nyarko E."/>
            <person name="Jarju S."/>
            <person name="Secka A."/>
            <person name="Antonio M."/>
            <person name="Oren A."/>
            <person name="Chaudhuri R.R."/>
            <person name="La Ragione R."/>
            <person name="Hildebrand F."/>
            <person name="Pallen M.J."/>
        </authorList>
    </citation>
    <scope>NUCLEOTIDE SEQUENCE</scope>
    <source>
        <strain evidence="2">ChiSjej6B24-2974</strain>
    </source>
</reference>
<dbReference type="Proteomes" id="UP000824260">
    <property type="component" value="Unassembled WGS sequence"/>
</dbReference>
<protein>
    <submittedName>
        <fullName evidence="2">Helix-turn-helix transcriptional regulator</fullName>
    </submittedName>
</protein>
<proteinExistence type="predicted"/>
<gene>
    <name evidence="2" type="ORF">IAA52_00760</name>
</gene>
<dbReference type="InterPro" id="IPR001387">
    <property type="entry name" value="Cro/C1-type_HTH"/>
</dbReference>
<dbReference type="Gene3D" id="1.10.260.40">
    <property type="entry name" value="lambda repressor-like DNA-binding domains"/>
    <property type="match status" value="1"/>
</dbReference>